<dbReference type="OrthoDB" id="8444591at2"/>
<dbReference type="EMBL" id="MUGY01000002">
    <property type="protein sequence ID" value="OXA97693.1"/>
    <property type="molecule type" value="Genomic_DNA"/>
</dbReference>
<evidence type="ECO:0000313" key="4">
    <source>
        <dbReference type="Proteomes" id="UP000028712"/>
    </source>
</evidence>
<organism evidence="2 4">
    <name type="scientific">Flavobacterium hydatis</name>
    <name type="common">Cytophaga aquatilis</name>
    <dbReference type="NCBI Taxonomy" id="991"/>
    <lineage>
        <taxon>Bacteria</taxon>
        <taxon>Pseudomonadati</taxon>
        <taxon>Bacteroidota</taxon>
        <taxon>Flavobacteriia</taxon>
        <taxon>Flavobacteriales</taxon>
        <taxon>Flavobacteriaceae</taxon>
        <taxon>Flavobacterium</taxon>
    </lineage>
</organism>
<dbReference type="AlphaFoldDB" id="A0A086AS72"/>
<protein>
    <submittedName>
        <fullName evidence="3">SMI1/KNR4 family protein</fullName>
    </submittedName>
</protein>
<dbReference type="Pfam" id="PF09346">
    <property type="entry name" value="SMI1_KNR4"/>
    <property type="match status" value="1"/>
</dbReference>
<dbReference type="Gene3D" id="3.40.1580.10">
    <property type="entry name" value="SMI1/KNR4-like"/>
    <property type="match status" value="1"/>
</dbReference>
<dbReference type="EMBL" id="JPRM01000003">
    <property type="protein sequence ID" value="KFF19536.1"/>
    <property type="molecule type" value="Genomic_DNA"/>
</dbReference>
<dbReference type="RefSeq" id="WP_035618712.1">
    <property type="nucleotide sequence ID" value="NZ_JBEWQG010000023.1"/>
</dbReference>
<reference evidence="3 5" key="2">
    <citation type="submission" date="2016-11" db="EMBL/GenBank/DDBJ databases">
        <title>Whole genomes of Flavobacteriaceae.</title>
        <authorList>
            <person name="Stine C."/>
            <person name="Li C."/>
            <person name="Tadesse D."/>
        </authorList>
    </citation>
    <scope>NUCLEOTIDE SEQUENCE [LARGE SCALE GENOMIC DNA]</scope>
    <source>
        <strain evidence="3 5">ATCC 29551</strain>
    </source>
</reference>
<dbReference type="InterPro" id="IPR037883">
    <property type="entry name" value="Knr4/Smi1-like_sf"/>
</dbReference>
<keyword evidence="5" id="KW-1185">Reference proteome</keyword>
<evidence type="ECO:0000259" key="1">
    <source>
        <dbReference type="SMART" id="SM00860"/>
    </source>
</evidence>
<gene>
    <name evidence="3" type="ORF">B0A62_02200</name>
    <name evidence="2" type="ORF">IW20_03405</name>
</gene>
<dbReference type="SUPFAM" id="SSF160631">
    <property type="entry name" value="SMI1/KNR4-like"/>
    <property type="match status" value="1"/>
</dbReference>
<dbReference type="SMART" id="SM00860">
    <property type="entry name" value="SMI1_KNR4"/>
    <property type="match status" value="1"/>
</dbReference>
<evidence type="ECO:0000313" key="5">
    <source>
        <dbReference type="Proteomes" id="UP000198424"/>
    </source>
</evidence>
<feature type="domain" description="Knr4/Smi1-like" evidence="1">
    <location>
        <begin position="218"/>
        <end position="342"/>
    </location>
</feature>
<comment type="caution">
    <text evidence="2">The sequence shown here is derived from an EMBL/GenBank/DDBJ whole genome shotgun (WGS) entry which is preliminary data.</text>
</comment>
<name>A0A086AS72_FLAHY</name>
<dbReference type="Proteomes" id="UP000198424">
    <property type="component" value="Unassembled WGS sequence"/>
</dbReference>
<dbReference type="InterPro" id="IPR018958">
    <property type="entry name" value="Knr4/Smi1-like_dom"/>
</dbReference>
<accession>A0A086AS72</accession>
<proteinExistence type="predicted"/>
<evidence type="ECO:0000313" key="2">
    <source>
        <dbReference type="EMBL" id="KFF19536.1"/>
    </source>
</evidence>
<dbReference type="Proteomes" id="UP000028712">
    <property type="component" value="Unassembled WGS sequence"/>
</dbReference>
<sequence>MAKTIKQYEESLFTEDDGSKFSKIKDKLIKSFSSIDREKIIKILIQYSQNGKMLHWRNFLLTDIIDLVKEDETNYIDFFEWAITKPELTYWGIDGLVKTKGEKAYKTLIELAQNENLPTDVRAKAIKSIAIHSKQPFDRDLPKDPGYWKIENFRIDELLDWQSKAYKQGLGHKEPQIHPTLKNPKTELEKVVSKLDKKLKIERDKQQDLSNPSDWLAIADEKKIAAIEQKWKLPENYLLFLKNYSPINVFIDDEKFFQGLNLYGANDLIKSQNGYSFNSMTSEILTDWPSNYIVIADAGADPYCIDIANITNNDAPIYTSMHGNGKWEFEIYADSFIDFLKDIVE</sequence>
<reference evidence="2 4" key="1">
    <citation type="submission" date="2014-07" db="EMBL/GenBank/DDBJ databases">
        <title>Genome of Flavobacterium hydatis DSM 2063.</title>
        <authorList>
            <person name="Pipes S.E."/>
            <person name="Stropko S.J."/>
            <person name="Newman J.D."/>
        </authorList>
    </citation>
    <scope>NUCLEOTIDE SEQUENCE [LARGE SCALE GENOMIC DNA]</scope>
    <source>
        <strain evidence="2 4">DSM 2063</strain>
    </source>
</reference>
<evidence type="ECO:0000313" key="3">
    <source>
        <dbReference type="EMBL" id="OXA97693.1"/>
    </source>
</evidence>
<dbReference type="eggNOG" id="ENOG502ZBFK">
    <property type="taxonomic scope" value="Bacteria"/>
</dbReference>